<dbReference type="OrthoDB" id="9049585at2759"/>
<evidence type="ECO:0000256" key="2">
    <source>
        <dbReference type="ARBA" id="ARBA00022859"/>
    </source>
</evidence>
<feature type="transmembrane region" description="Helical" evidence="4">
    <location>
        <begin position="170"/>
        <end position="190"/>
    </location>
</feature>
<dbReference type="Pfam" id="PF07686">
    <property type="entry name" value="V-set"/>
    <property type="match status" value="1"/>
</dbReference>
<dbReference type="Proteomes" id="UP000515129">
    <property type="component" value="Chromosome 42"/>
</dbReference>
<keyword evidence="4" id="KW-1133">Transmembrane helix</keyword>
<dbReference type="PANTHER" id="PTHR23268:SF117">
    <property type="entry name" value="T CELL RECEPTOR BETA VARIABLE 29-1"/>
    <property type="match status" value="1"/>
</dbReference>
<accession>A0A6P6LK40</accession>
<dbReference type="InterPro" id="IPR003597">
    <property type="entry name" value="Ig_C1-set"/>
</dbReference>
<dbReference type="GeneID" id="113060287"/>
<feature type="signal peptide" evidence="5">
    <location>
        <begin position="1"/>
        <end position="19"/>
    </location>
</feature>
<dbReference type="SUPFAM" id="SSF48726">
    <property type="entry name" value="Immunoglobulin"/>
    <property type="match status" value="2"/>
</dbReference>
<dbReference type="SMART" id="SM00409">
    <property type="entry name" value="IG"/>
    <property type="match status" value="1"/>
</dbReference>
<gene>
    <name evidence="8" type="primary">LOC113060287</name>
</gene>
<keyword evidence="7" id="KW-1185">Reference proteome</keyword>
<feature type="chain" id="PRO_5027996317" evidence="5">
    <location>
        <begin position="20"/>
        <end position="365"/>
    </location>
</feature>
<dbReference type="GO" id="GO:0002376">
    <property type="term" value="P:immune system process"/>
    <property type="evidence" value="ECO:0007669"/>
    <property type="project" value="UniProtKB-KW"/>
</dbReference>
<dbReference type="InterPro" id="IPR013106">
    <property type="entry name" value="Ig_V-set"/>
</dbReference>
<dbReference type="PANTHER" id="PTHR23268">
    <property type="entry name" value="T-CELL RECEPTOR BETA CHAIN"/>
    <property type="match status" value="1"/>
</dbReference>
<sequence length="365" mass="41361">MDVLLLFTLLCLKADFSDGVLITQWPKYISRLSGSSVEMHCYQNDTEYNYKYWYRQIKGEGPVLIGSNDFNSPSYEKGFEKGFTISGTETKKWTLKVDVKKGTDAVYLCAAIVCCANYQAYFGNGTKLTVLELDHTKEPDVEILKPSEIETGCDEYEPESYVNSAQWMKLAYGVFIAKSGLYGLVVLVYVMRKIFLTFRFHSQAAEITLPKVKILPPSPNELCSENKTEKWSTLVCVATGFYPDHVSVSWKVNGEERQDRVSTDASARQDKTTLMYRISSRMKIDDMDWIDPKNNFTCTVHFFNGKQYVTVANTINGQKVKPKGLKLLGFGYILFLSKSLLYALVVAGVVCKLKFSAKKKQLPED</sequence>
<dbReference type="InterPro" id="IPR007110">
    <property type="entry name" value="Ig-like_dom"/>
</dbReference>
<dbReference type="RefSeq" id="XP_026084960.1">
    <property type="nucleotide sequence ID" value="XM_026229175.1"/>
</dbReference>
<protein>
    <submittedName>
        <fullName evidence="8">Uncharacterized protein LOC113060287</fullName>
    </submittedName>
</protein>
<feature type="domain" description="Ig-like" evidence="6">
    <location>
        <begin position="210"/>
        <end position="316"/>
    </location>
</feature>
<reference evidence="8" key="1">
    <citation type="submission" date="2025-08" db="UniProtKB">
        <authorList>
            <consortium name="RefSeq"/>
        </authorList>
    </citation>
    <scope>IDENTIFICATION</scope>
    <source>
        <strain evidence="8">Wakin</strain>
        <tissue evidence="8">Muscle</tissue>
    </source>
</reference>
<evidence type="ECO:0000256" key="1">
    <source>
        <dbReference type="ARBA" id="ARBA00022729"/>
    </source>
</evidence>
<evidence type="ECO:0000313" key="7">
    <source>
        <dbReference type="Proteomes" id="UP000515129"/>
    </source>
</evidence>
<dbReference type="InterPro" id="IPR003599">
    <property type="entry name" value="Ig_sub"/>
</dbReference>
<name>A0A6P6LK40_CARAU</name>
<evidence type="ECO:0000256" key="3">
    <source>
        <dbReference type="ARBA" id="ARBA00023157"/>
    </source>
</evidence>
<dbReference type="GO" id="GO:0005886">
    <property type="term" value="C:plasma membrane"/>
    <property type="evidence" value="ECO:0007669"/>
    <property type="project" value="TreeGrafter"/>
</dbReference>
<dbReference type="KEGG" id="caua:113060287"/>
<dbReference type="GO" id="GO:0007166">
    <property type="term" value="P:cell surface receptor signaling pathway"/>
    <property type="evidence" value="ECO:0007669"/>
    <property type="project" value="TreeGrafter"/>
</dbReference>
<dbReference type="PROSITE" id="PS50835">
    <property type="entry name" value="IG_LIKE"/>
    <property type="match status" value="1"/>
</dbReference>
<keyword evidence="2" id="KW-0391">Immunity</keyword>
<dbReference type="AlphaFoldDB" id="A0A6P6LK40"/>
<evidence type="ECO:0000259" key="6">
    <source>
        <dbReference type="PROSITE" id="PS50835"/>
    </source>
</evidence>
<evidence type="ECO:0000313" key="8">
    <source>
        <dbReference type="RefSeq" id="XP_026084960.1"/>
    </source>
</evidence>
<evidence type="ECO:0000256" key="4">
    <source>
        <dbReference type="SAM" id="Phobius"/>
    </source>
</evidence>
<organism evidence="7 8">
    <name type="scientific">Carassius auratus</name>
    <name type="common">Goldfish</name>
    <dbReference type="NCBI Taxonomy" id="7957"/>
    <lineage>
        <taxon>Eukaryota</taxon>
        <taxon>Metazoa</taxon>
        <taxon>Chordata</taxon>
        <taxon>Craniata</taxon>
        <taxon>Vertebrata</taxon>
        <taxon>Euteleostomi</taxon>
        <taxon>Actinopterygii</taxon>
        <taxon>Neopterygii</taxon>
        <taxon>Teleostei</taxon>
        <taxon>Ostariophysi</taxon>
        <taxon>Cypriniformes</taxon>
        <taxon>Cyprinidae</taxon>
        <taxon>Cyprininae</taxon>
        <taxon>Carassius</taxon>
    </lineage>
</organism>
<dbReference type="Gene3D" id="2.60.40.10">
    <property type="entry name" value="Immunoglobulins"/>
    <property type="match status" value="2"/>
</dbReference>
<evidence type="ECO:0000256" key="5">
    <source>
        <dbReference type="SAM" id="SignalP"/>
    </source>
</evidence>
<keyword evidence="4" id="KW-0472">Membrane</keyword>
<dbReference type="InterPro" id="IPR050413">
    <property type="entry name" value="TCR_beta_variable"/>
</dbReference>
<keyword evidence="1 5" id="KW-0732">Signal</keyword>
<dbReference type="FunFam" id="2.60.40.10:FF:000283">
    <property type="entry name" value="Immunoglobulin kappa constant"/>
    <property type="match status" value="1"/>
</dbReference>
<keyword evidence="4" id="KW-0812">Transmembrane</keyword>
<keyword evidence="3" id="KW-1015">Disulfide bond</keyword>
<feature type="transmembrane region" description="Helical" evidence="4">
    <location>
        <begin position="327"/>
        <end position="350"/>
    </location>
</feature>
<proteinExistence type="predicted"/>
<dbReference type="InterPro" id="IPR036179">
    <property type="entry name" value="Ig-like_dom_sf"/>
</dbReference>
<dbReference type="Pfam" id="PF07654">
    <property type="entry name" value="C1-set"/>
    <property type="match status" value="1"/>
</dbReference>
<dbReference type="SMART" id="SM00407">
    <property type="entry name" value="IGc1"/>
    <property type="match status" value="1"/>
</dbReference>
<dbReference type="InterPro" id="IPR013783">
    <property type="entry name" value="Ig-like_fold"/>
</dbReference>